<gene>
    <name evidence="7" type="ORF">UFOPK2810_00982</name>
</gene>
<dbReference type="InterPro" id="IPR050306">
    <property type="entry name" value="PfkB_Carbo_kinase"/>
</dbReference>
<dbReference type="GO" id="GO:0016301">
    <property type="term" value="F:kinase activity"/>
    <property type="evidence" value="ECO:0007669"/>
    <property type="project" value="UniProtKB-KW"/>
</dbReference>
<dbReference type="Gene3D" id="3.40.1190.20">
    <property type="match status" value="1"/>
</dbReference>
<dbReference type="InterPro" id="IPR011611">
    <property type="entry name" value="PfkB_dom"/>
</dbReference>
<dbReference type="Pfam" id="PF00294">
    <property type="entry name" value="PfkB"/>
    <property type="match status" value="1"/>
</dbReference>
<feature type="domain" description="Carbohydrate kinase PfkB" evidence="6">
    <location>
        <begin position="14"/>
        <end position="167"/>
    </location>
</feature>
<keyword evidence="2" id="KW-0808">Transferase</keyword>
<dbReference type="InterPro" id="IPR029056">
    <property type="entry name" value="Ribokinase-like"/>
</dbReference>
<dbReference type="SUPFAM" id="SSF53613">
    <property type="entry name" value="Ribokinase-like"/>
    <property type="match status" value="1"/>
</dbReference>
<keyword evidence="3" id="KW-0547">Nucleotide-binding</keyword>
<dbReference type="PANTHER" id="PTHR43085">
    <property type="entry name" value="HEXOKINASE FAMILY MEMBER"/>
    <property type="match status" value="1"/>
</dbReference>
<evidence type="ECO:0000256" key="4">
    <source>
        <dbReference type="ARBA" id="ARBA00022777"/>
    </source>
</evidence>
<organism evidence="7">
    <name type="scientific">freshwater metagenome</name>
    <dbReference type="NCBI Taxonomy" id="449393"/>
    <lineage>
        <taxon>unclassified sequences</taxon>
        <taxon>metagenomes</taxon>
        <taxon>ecological metagenomes</taxon>
    </lineage>
</organism>
<dbReference type="PROSITE" id="PS00584">
    <property type="entry name" value="PFKB_KINASES_2"/>
    <property type="match status" value="1"/>
</dbReference>
<dbReference type="InterPro" id="IPR002173">
    <property type="entry name" value="Carboh/pur_kinase_PfkB_CS"/>
</dbReference>
<comment type="similarity">
    <text evidence="1">Belongs to the carbohydrate kinase PfkB family.</text>
</comment>
<evidence type="ECO:0000313" key="7">
    <source>
        <dbReference type="EMBL" id="CAB4754081.1"/>
    </source>
</evidence>
<evidence type="ECO:0000259" key="6">
    <source>
        <dbReference type="Pfam" id="PF00294"/>
    </source>
</evidence>
<dbReference type="EMBL" id="CAEZYZ010000156">
    <property type="protein sequence ID" value="CAB4754081.1"/>
    <property type="molecule type" value="Genomic_DNA"/>
</dbReference>
<keyword evidence="4" id="KW-0418">Kinase</keyword>
<accession>A0A6J6U2E3</accession>
<dbReference type="AlphaFoldDB" id="A0A6J6U2E3"/>
<dbReference type="GO" id="GO:0005524">
    <property type="term" value="F:ATP binding"/>
    <property type="evidence" value="ECO:0007669"/>
    <property type="project" value="UniProtKB-KW"/>
</dbReference>
<sequence>MLQPLADATAAVVAASPDDRLVMVDPNCRPSVMTSSDVFERTLRAVLERADIVKVSGDDLAFIYPALEVHDAAITLQRDSGAVVLFTDGAKSVHVLTGSDDVILEVPQVVVVDTVGAGDSFSGGFLAQWQTRGLGRADVTNLDEVLSAARFGISVAGITCQRPGADPPHVQEIEVH</sequence>
<proteinExistence type="inferred from homology"/>
<evidence type="ECO:0000256" key="5">
    <source>
        <dbReference type="ARBA" id="ARBA00022840"/>
    </source>
</evidence>
<evidence type="ECO:0000256" key="1">
    <source>
        <dbReference type="ARBA" id="ARBA00010688"/>
    </source>
</evidence>
<dbReference type="PANTHER" id="PTHR43085:SF1">
    <property type="entry name" value="PSEUDOURIDINE KINASE-RELATED"/>
    <property type="match status" value="1"/>
</dbReference>
<reference evidence="7" key="1">
    <citation type="submission" date="2020-05" db="EMBL/GenBank/DDBJ databases">
        <authorList>
            <person name="Chiriac C."/>
            <person name="Salcher M."/>
            <person name="Ghai R."/>
            <person name="Kavagutti S V."/>
        </authorList>
    </citation>
    <scope>NUCLEOTIDE SEQUENCE</scope>
</reference>
<name>A0A6J6U2E3_9ZZZZ</name>
<protein>
    <submittedName>
        <fullName evidence="7">Unannotated protein</fullName>
    </submittedName>
</protein>
<keyword evidence="5" id="KW-0067">ATP-binding</keyword>
<evidence type="ECO:0000256" key="3">
    <source>
        <dbReference type="ARBA" id="ARBA00022741"/>
    </source>
</evidence>
<evidence type="ECO:0000256" key="2">
    <source>
        <dbReference type="ARBA" id="ARBA00022679"/>
    </source>
</evidence>